<dbReference type="OrthoDB" id="1097811at2"/>
<dbReference type="GO" id="GO:0003677">
    <property type="term" value="F:DNA binding"/>
    <property type="evidence" value="ECO:0007669"/>
    <property type="project" value="UniProtKB-KW"/>
</dbReference>
<accession>A0A3A1NBF0</accession>
<gene>
    <name evidence="2" type="ORF">D2V08_00080</name>
</gene>
<dbReference type="Pfam" id="PF12728">
    <property type="entry name" value="HTH_17"/>
    <property type="match status" value="1"/>
</dbReference>
<keyword evidence="3" id="KW-1185">Reference proteome</keyword>
<keyword evidence="2" id="KW-0238">DNA-binding</keyword>
<proteinExistence type="predicted"/>
<comment type="caution">
    <text evidence="2">The sequence shown here is derived from an EMBL/GenBank/DDBJ whole genome shotgun (WGS) entry which is preliminary data.</text>
</comment>
<evidence type="ECO:0000313" key="2">
    <source>
        <dbReference type="EMBL" id="RIV38148.1"/>
    </source>
</evidence>
<evidence type="ECO:0000259" key="1">
    <source>
        <dbReference type="Pfam" id="PF12728"/>
    </source>
</evidence>
<name>A0A3A1NBF0_9FLAO</name>
<dbReference type="EMBL" id="QXFH01000004">
    <property type="protein sequence ID" value="RIV38148.1"/>
    <property type="molecule type" value="Genomic_DNA"/>
</dbReference>
<organism evidence="2 3">
    <name type="scientific">Flagellimonas lutimaris</name>
    <dbReference type="NCBI Taxonomy" id="475082"/>
    <lineage>
        <taxon>Bacteria</taxon>
        <taxon>Pseudomonadati</taxon>
        <taxon>Bacteroidota</taxon>
        <taxon>Flavobacteriia</taxon>
        <taxon>Flavobacteriales</taxon>
        <taxon>Flavobacteriaceae</taxon>
        <taxon>Flagellimonas</taxon>
    </lineage>
</organism>
<dbReference type="Proteomes" id="UP000266067">
    <property type="component" value="Unassembled WGS sequence"/>
</dbReference>
<dbReference type="AlphaFoldDB" id="A0A3A1NBF0"/>
<sequence length="107" mass="12556">MPIYLSRTKSRRAMHNSIILQNLTQEELEQIINSKLEEQFTKLTKHLKNKSDGEELMTREQACEFLSINSSTLWHWSNAGKIQAYAIGSRRYYKKSELLKSIKPVKQ</sequence>
<dbReference type="SUPFAM" id="SSF46955">
    <property type="entry name" value="Putative DNA-binding domain"/>
    <property type="match status" value="1"/>
</dbReference>
<protein>
    <submittedName>
        <fullName evidence="2">DNA-binding protein</fullName>
    </submittedName>
</protein>
<dbReference type="InterPro" id="IPR041657">
    <property type="entry name" value="HTH_17"/>
</dbReference>
<dbReference type="InterPro" id="IPR009061">
    <property type="entry name" value="DNA-bd_dom_put_sf"/>
</dbReference>
<reference evidence="2 3" key="1">
    <citation type="submission" date="2018-08" db="EMBL/GenBank/DDBJ databases">
        <title>Proposal of Muricauda 72 sp.nov. and Muricauda NH166 sp.nov., isolated from seawater.</title>
        <authorList>
            <person name="Cheng H."/>
            <person name="Wu Y.-H."/>
            <person name="Guo L.-L."/>
            <person name="Xu X.-W."/>
        </authorList>
    </citation>
    <scope>NUCLEOTIDE SEQUENCE [LARGE SCALE GENOMIC DNA]</scope>
    <source>
        <strain evidence="2 3">KCTC 22173</strain>
    </source>
</reference>
<feature type="domain" description="Helix-turn-helix" evidence="1">
    <location>
        <begin position="56"/>
        <end position="100"/>
    </location>
</feature>
<evidence type="ECO:0000313" key="3">
    <source>
        <dbReference type="Proteomes" id="UP000266067"/>
    </source>
</evidence>